<dbReference type="SUPFAM" id="SSF63829">
    <property type="entry name" value="Calcium-dependent phosphotriesterase"/>
    <property type="match status" value="1"/>
</dbReference>
<feature type="domain" description="HTH araC/xylS-type" evidence="13">
    <location>
        <begin position="1231"/>
        <end position="1332"/>
    </location>
</feature>
<evidence type="ECO:0000256" key="6">
    <source>
        <dbReference type="ARBA" id="ARBA00022777"/>
    </source>
</evidence>
<evidence type="ECO:0000256" key="9">
    <source>
        <dbReference type="ARBA" id="ARBA00023015"/>
    </source>
</evidence>
<dbReference type="PROSITE" id="PS50109">
    <property type="entry name" value="HIS_KIN"/>
    <property type="match status" value="1"/>
</dbReference>
<evidence type="ECO:0000259" key="13">
    <source>
        <dbReference type="PROSITE" id="PS01124"/>
    </source>
</evidence>
<dbReference type="SUPFAM" id="SSF55874">
    <property type="entry name" value="ATPase domain of HSP90 chaperone/DNA topoisomerase II/histidine kinase"/>
    <property type="match status" value="1"/>
</dbReference>
<dbReference type="SMART" id="SM00388">
    <property type="entry name" value="HisKA"/>
    <property type="match status" value="1"/>
</dbReference>
<dbReference type="InterPro" id="IPR005467">
    <property type="entry name" value="His_kinase_dom"/>
</dbReference>
<dbReference type="Pfam" id="PF07494">
    <property type="entry name" value="Reg_prop"/>
    <property type="match status" value="2"/>
</dbReference>
<comment type="catalytic activity">
    <reaction evidence="1">
        <text>ATP + protein L-histidine = ADP + protein N-phospho-L-histidine.</text>
        <dbReference type="EC" id="2.7.13.3"/>
    </reaction>
</comment>
<dbReference type="OrthoDB" id="9797097at2"/>
<dbReference type="PRINTS" id="PR00344">
    <property type="entry name" value="BCTRLSENSOR"/>
</dbReference>
<dbReference type="Proteomes" id="UP000256779">
    <property type="component" value="Unassembled WGS sequence"/>
</dbReference>
<dbReference type="Gene3D" id="3.30.565.10">
    <property type="entry name" value="Histidine kinase-like ATPase, C-terminal domain"/>
    <property type="match status" value="1"/>
</dbReference>
<dbReference type="InterPro" id="IPR003594">
    <property type="entry name" value="HATPase_dom"/>
</dbReference>
<evidence type="ECO:0000313" key="17">
    <source>
        <dbReference type="Proteomes" id="UP000256779"/>
    </source>
</evidence>
<evidence type="ECO:0000256" key="4">
    <source>
        <dbReference type="ARBA" id="ARBA00022679"/>
    </source>
</evidence>
<dbReference type="InterPro" id="IPR013783">
    <property type="entry name" value="Ig-like_fold"/>
</dbReference>
<dbReference type="SUPFAM" id="SSF50998">
    <property type="entry name" value="Quinoprotein alcohol dehydrogenase-like"/>
    <property type="match status" value="1"/>
</dbReference>
<dbReference type="PROSITE" id="PS01124">
    <property type="entry name" value="HTH_ARAC_FAMILY_2"/>
    <property type="match status" value="1"/>
</dbReference>
<dbReference type="GO" id="GO:0005524">
    <property type="term" value="F:ATP binding"/>
    <property type="evidence" value="ECO:0007669"/>
    <property type="project" value="UniProtKB-KW"/>
</dbReference>
<dbReference type="InterPro" id="IPR011006">
    <property type="entry name" value="CheY-like_superfamily"/>
</dbReference>
<feature type="domain" description="Histidine kinase" evidence="14">
    <location>
        <begin position="819"/>
        <end position="1033"/>
    </location>
</feature>
<keyword evidence="17" id="KW-1185">Reference proteome</keyword>
<dbReference type="Pfam" id="PF02518">
    <property type="entry name" value="HATPase_c"/>
    <property type="match status" value="1"/>
</dbReference>
<dbReference type="SUPFAM" id="SSF47384">
    <property type="entry name" value="Homodimeric domain of signal transducing histidine kinase"/>
    <property type="match status" value="1"/>
</dbReference>
<dbReference type="FunFam" id="3.30.565.10:FF:000037">
    <property type="entry name" value="Hybrid sensor histidine kinase/response regulator"/>
    <property type="match status" value="1"/>
</dbReference>
<dbReference type="GO" id="GO:0000155">
    <property type="term" value="F:phosphorelay sensor kinase activity"/>
    <property type="evidence" value="ECO:0007669"/>
    <property type="project" value="InterPro"/>
</dbReference>
<keyword evidence="12" id="KW-0472">Membrane</keyword>
<evidence type="ECO:0000259" key="14">
    <source>
        <dbReference type="PROSITE" id="PS50109"/>
    </source>
</evidence>
<dbReference type="InterPro" id="IPR001789">
    <property type="entry name" value="Sig_transdc_resp-reg_receiver"/>
</dbReference>
<dbReference type="GO" id="GO:0043565">
    <property type="term" value="F:sequence-specific DNA binding"/>
    <property type="evidence" value="ECO:0007669"/>
    <property type="project" value="InterPro"/>
</dbReference>
<gene>
    <name evidence="16" type="ORF">C7460_106110</name>
</gene>
<proteinExistence type="predicted"/>
<keyword evidence="10" id="KW-0804">Transcription</keyword>
<dbReference type="EMBL" id="QREG01000006">
    <property type="protein sequence ID" value="REE00171.1"/>
    <property type="molecule type" value="Genomic_DNA"/>
</dbReference>
<dbReference type="InterPro" id="IPR036097">
    <property type="entry name" value="HisK_dim/P_sf"/>
</dbReference>
<dbReference type="PANTHER" id="PTHR43547">
    <property type="entry name" value="TWO-COMPONENT HISTIDINE KINASE"/>
    <property type="match status" value="1"/>
</dbReference>
<dbReference type="InterPro" id="IPR011110">
    <property type="entry name" value="Reg_prop"/>
</dbReference>
<evidence type="ECO:0000256" key="11">
    <source>
        <dbReference type="PROSITE-ProRule" id="PRU00169"/>
    </source>
</evidence>
<sequence>MLPRLGAAQELFDAFNKSFTNINVEDGLSNNLVYGFAQDSIGFMWVATADGLCRYGGNEFKVFRHDINDPNSIISNNLNDVLYEANSNRIWISTSLGLEILDLETMRFSRLDSIAGVKLSHASVAITQNSKGDVAVAFSNSALLVYDGESYNYYKPERTGSSNAMYISYMGDTSVCVVQHGGHLLIHHLNDRTTERIFIGDDIVLNKPSCYLNRLTLGTNLGLYVFDAEKRQFEPTDNAYLNETDIVASYLDKEGHLWIGTREEGLAISKTPVEDFGPDLQFDYYTPRSDGSSVFSKTIQTFFEDEEGAIWMGTWSSGINYVGPKRASIRLIDGNPRAKVHFSHQRVWGLDYADDILWIGTDGGGLNSLNIKTGEVQRGVLSRFGMSDDLAVLSIHQTADDVLWVGTYKEGLIRLNLKTGARRVYQRNKEHRNTINRNDVRLIFEDSRGRLFIGTNGGGLQIYDAVFERFFSIDEFRGMDVRSICEDQNGGYWISGYSETFFYYHPENREFTKIDANIIREFKGNKISSIRLWGDHLYIGTRYNGLVKFNTLDSTYVIYDENEGLINNSIRALEFDEAGELWIATDRGISVFNVTDKLFQNFGSSYNVQKGEFNVGSVARLPNGRLAFGGTRGLNIVDTENLKANTTNQKPLLTDILILGNSITDLEGRKSPLFAQGPVVLPYDHNVLTFEFETLNYPVAAKQMLHYTLEGSDQQWNVARGADAITYGNLSPGEYTFRIAKTMDGSKVDVKRVELVIEPPIWQTKTAIILYIIVGLGLLLLFVWYYTSQIQLRSSLVYEKKIRFQEHKLNQERIRFFTNFSHELRTPLTLIIGPLKSLIIRAKDDEVREGLKLIQRNALSLSNLINKMLEFRKAEVGNFKLQVSKYDIVEVLDSIISNYRDLAKFRNVTLLFEKPDQELALWVDAEKLEIVMNNLFSNAFKYTPTGGRITVSLTEASDQVTVSVKDTGPGIPKDSIKTIFQWYYQAYDSKSVSGTGIGLALTKKIVELHGGVIKVRNLKNEGADFYFSLPKGKEHLGQMEFVEQRPLTLEIPEYPATQETDELSDQVVDPNDKRERLLIVDDNEDIVSYLKQVLENKYVVYVATNGEKGIALAMEEIPDLIVSDVMMPVKTGIDLCKALKNDSRTSHIPIILLTAKHSTEDTILGYSEGADSYMVKPFDEELLLSRVDNLLKSRVVLKSYFLGQADSEEAETSEDQKKEDSRVQVEMEFLQKIEEVIFKERLETGKDIGVYELARELGFSRASLYRKLKSVTGLSINEFIRKLKLKKAEELISSGKMNVSEAAFFVGFNDVKYFRSIFKKEFNRLPSDVKMDAPKRLL</sequence>
<dbReference type="CDD" id="cd17574">
    <property type="entry name" value="REC_OmpR"/>
    <property type="match status" value="1"/>
</dbReference>
<dbReference type="Pfam" id="PF00072">
    <property type="entry name" value="Response_reg"/>
    <property type="match status" value="1"/>
</dbReference>
<dbReference type="PROSITE" id="PS50110">
    <property type="entry name" value="RESPONSE_REGULATORY"/>
    <property type="match status" value="1"/>
</dbReference>
<evidence type="ECO:0000256" key="3">
    <source>
        <dbReference type="ARBA" id="ARBA00022553"/>
    </source>
</evidence>
<dbReference type="Gene3D" id="2.130.10.10">
    <property type="entry name" value="YVTN repeat-like/Quinoprotein amine dehydrogenase"/>
    <property type="match status" value="3"/>
</dbReference>
<dbReference type="SMART" id="SM00387">
    <property type="entry name" value="HATPase_c"/>
    <property type="match status" value="1"/>
</dbReference>
<dbReference type="SUPFAM" id="SSF46689">
    <property type="entry name" value="Homeodomain-like"/>
    <property type="match status" value="1"/>
</dbReference>
<dbReference type="PANTHER" id="PTHR43547:SF2">
    <property type="entry name" value="HYBRID SIGNAL TRANSDUCTION HISTIDINE KINASE C"/>
    <property type="match status" value="1"/>
</dbReference>
<dbReference type="Pfam" id="PF12833">
    <property type="entry name" value="HTH_18"/>
    <property type="match status" value="1"/>
</dbReference>
<feature type="modified residue" description="4-aspartylphosphate" evidence="11">
    <location>
        <position position="1124"/>
    </location>
</feature>
<evidence type="ECO:0000256" key="1">
    <source>
        <dbReference type="ARBA" id="ARBA00000085"/>
    </source>
</evidence>
<dbReference type="InterPro" id="IPR003661">
    <property type="entry name" value="HisK_dim/P_dom"/>
</dbReference>
<dbReference type="Gene3D" id="3.40.50.2300">
    <property type="match status" value="1"/>
</dbReference>
<evidence type="ECO:0000256" key="12">
    <source>
        <dbReference type="SAM" id="Phobius"/>
    </source>
</evidence>
<keyword evidence="5" id="KW-0547">Nucleotide-binding</keyword>
<feature type="domain" description="Response regulatory" evidence="15">
    <location>
        <begin position="1076"/>
        <end position="1191"/>
    </location>
</feature>
<dbReference type="SUPFAM" id="SSF52172">
    <property type="entry name" value="CheY-like"/>
    <property type="match status" value="1"/>
</dbReference>
<dbReference type="Gene3D" id="1.10.10.60">
    <property type="entry name" value="Homeodomain-like"/>
    <property type="match status" value="1"/>
</dbReference>
<evidence type="ECO:0000256" key="10">
    <source>
        <dbReference type="ARBA" id="ARBA00023163"/>
    </source>
</evidence>
<dbReference type="SMART" id="SM00342">
    <property type="entry name" value="HTH_ARAC"/>
    <property type="match status" value="1"/>
</dbReference>
<dbReference type="InterPro" id="IPR036890">
    <property type="entry name" value="HATPase_C_sf"/>
</dbReference>
<dbReference type="InterPro" id="IPR011047">
    <property type="entry name" value="Quinoprotein_ADH-like_sf"/>
</dbReference>
<keyword evidence="7" id="KW-0067">ATP-binding</keyword>
<organism evidence="16 17">
    <name type="scientific">Marinoscillum furvescens DSM 4134</name>
    <dbReference type="NCBI Taxonomy" id="1122208"/>
    <lineage>
        <taxon>Bacteria</taxon>
        <taxon>Pseudomonadati</taxon>
        <taxon>Bacteroidota</taxon>
        <taxon>Cytophagia</taxon>
        <taxon>Cytophagales</taxon>
        <taxon>Reichenbachiellaceae</taxon>
        <taxon>Marinoscillum</taxon>
    </lineage>
</organism>
<dbReference type="InterPro" id="IPR004358">
    <property type="entry name" value="Sig_transdc_His_kin-like_C"/>
</dbReference>
<keyword evidence="3 11" id="KW-0597">Phosphoprotein</keyword>
<keyword evidence="8" id="KW-0902">Two-component regulatory system</keyword>
<feature type="transmembrane region" description="Helical" evidence="12">
    <location>
        <begin position="768"/>
        <end position="786"/>
    </location>
</feature>
<evidence type="ECO:0000313" key="16">
    <source>
        <dbReference type="EMBL" id="REE00171.1"/>
    </source>
</evidence>
<dbReference type="SMART" id="SM00448">
    <property type="entry name" value="REC"/>
    <property type="match status" value="1"/>
</dbReference>
<dbReference type="Pfam" id="PF00512">
    <property type="entry name" value="HisKA"/>
    <property type="match status" value="1"/>
</dbReference>
<accession>A0A3D9L3Y0</accession>
<comment type="caution">
    <text evidence="16">The sequence shown here is derived from an EMBL/GenBank/DDBJ whole genome shotgun (WGS) entry which is preliminary data.</text>
</comment>
<dbReference type="InterPro" id="IPR018060">
    <property type="entry name" value="HTH_AraC"/>
</dbReference>
<keyword evidence="9" id="KW-0805">Transcription regulation</keyword>
<dbReference type="CDD" id="cd00082">
    <property type="entry name" value="HisKA"/>
    <property type="match status" value="1"/>
</dbReference>
<dbReference type="InterPro" id="IPR009057">
    <property type="entry name" value="Homeodomain-like_sf"/>
</dbReference>
<name>A0A3D9L3Y0_MARFU</name>
<evidence type="ECO:0000259" key="15">
    <source>
        <dbReference type="PROSITE" id="PS50110"/>
    </source>
</evidence>
<dbReference type="InterPro" id="IPR015943">
    <property type="entry name" value="WD40/YVTN_repeat-like_dom_sf"/>
</dbReference>
<keyword evidence="4" id="KW-0808">Transferase</keyword>
<dbReference type="Gene3D" id="2.60.40.10">
    <property type="entry name" value="Immunoglobulins"/>
    <property type="match status" value="1"/>
</dbReference>
<keyword evidence="12" id="KW-1133">Transmembrane helix</keyword>
<dbReference type="Gene3D" id="1.10.287.130">
    <property type="match status" value="1"/>
</dbReference>
<dbReference type="RefSeq" id="WP_115867692.1">
    <property type="nucleotide sequence ID" value="NZ_QREG01000006.1"/>
</dbReference>
<dbReference type="EC" id="2.7.13.3" evidence="2"/>
<keyword evidence="6" id="KW-0418">Kinase</keyword>
<protein>
    <recommendedName>
        <fullName evidence="2">histidine kinase</fullName>
        <ecNumber evidence="2">2.7.13.3</ecNumber>
    </recommendedName>
</protein>
<keyword evidence="12" id="KW-0812">Transmembrane</keyword>
<reference evidence="16 17" key="1">
    <citation type="submission" date="2018-07" db="EMBL/GenBank/DDBJ databases">
        <title>Genomic Encyclopedia of Type Strains, Phase IV (KMG-IV): sequencing the most valuable type-strain genomes for metagenomic binning, comparative biology and taxonomic classification.</title>
        <authorList>
            <person name="Goeker M."/>
        </authorList>
    </citation>
    <scope>NUCLEOTIDE SEQUENCE [LARGE SCALE GENOMIC DNA]</scope>
    <source>
        <strain evidence="16 17">DSM 4134</strain>
    </source>
</reference>
<dbReference type="GO" id="GO:0003700">
    <property type="term" value="F:DNA-binding transcription factor activity"/>
    <property type="evidence" value="ECO:0007669"/>
    <property type="project" value="InterPro"/>
</dbReference>
<evidence type="ECO:0000256" key="7">
    <source>
        <dbReference type="ARBA" id="ARBA00022840"/>
    </source>
</evidence>
<evidence type="ECO:0000256" key="8">
    <source>
        <dbReference type="ARBA" id="ARBA00023012"/>
    </source>
</evidence>
<evidence type="ECO:0000256" key="2">
    <source>
        <dbReference type="ARBA" id="ARBA00012438"/>
    </source>
</evidence>
<evidence type="ECO:0000256" key="5">
    <source>
        <dbReference type="ARBA" id="ARBA00022741"/>
    </source>
</evidence>